<evidence type="ECO:0000256" key="2">
    <source>
        <dbReference type="ARBA" id="ARBA00022475"/>
    </source>
</evidence>
<reference evidence="9" key="1">
    <citation type="submission" date="2006-01" db="EMBL/GenBank/DDBJ databases">
        <title>Genome of the cyst-dividing bacterium Ramlibacter tataouinensis.</title>
        <authorList>
            <person name="Barakat M."/>
            <person name="Ortet P."/>
            <person name="De Luca G."/>
            <person name="Jourlin-Castelli C."/>
            <person name="Ansaldi M."/>
            <person name="Py B."/>
            <person name="Fichant G."/>
            <person name="Coutinho P."/>
            <person name="Voulhoux R."/>
            <person name="Bastien O."/>
            <person name="Roy S."/>
            <person name="Marechal E."/>
            <person name="Henrissat B."/>
            <person name="Quentin Y."/>
            <person name="Noirot P."/>
            <person name="Filloux A."/>
            <person name="Mejean V."/>
            <person name="DuBow M."/>
            <person name="Barras F."/>
            <person name="Heulin T."/>
        </authorList>
    </citation>
    <scope>NUCLEOTIDE SEQUENCE [LARGE SCALE GENOMIC DNA]</scope>
    <source>
        <strain evidence="9">ATCC BAA-407 / DSM 14655 / LMG 21543 / TTB310</strain>
    </source>
</reference>
<dbReference type="PANTHER" id="PTHR43124">
    <property type="entry name" value="PURINE EFFLUX PUMP PBUE"/>
    <property type="match status" value="1"/>
</dbReference>
<evidence type="ECO:0000313" key="8">
    <source>
        <dbReference type="EMBL" id="AEG91719.1"/>
    </source>
</evidence>
<evidence type="ECO:0000259" key="7">
    <source>
        <dbReference type="PROSITE" id="PS50850"/>
    </source>
</evidence>
<keyword evidence="2" id="KW-1003">Cell membrane</keyword>
<dbReference type="AlphaFoldDB" id="F5XWV8"/>
<feature type="transmembrane region" description="Helical" evidence="6">
    <location>
        <begin position="318"/>
        <end position="342"/>
    </location>
</feature>
<dbReference type="RefSeq" id="WP_013899952.1">
    <property type="nucleotide sequence ID" value="NC_015677.1"/>
</dbReference>
<dbReference type="Proteomes" id="UP000008385">
    <property type="component" value="Chromosome"/>
</dbReference>
<dbReference type="GO" id="GO:0005886">
    <property type="term" value="C:plasma membrane"/>
    <property type="evidence" value="ECO:0007669"/>
    <property type="project" value="UniProtKB-SubCell"/>
</dbReference>
<accession>F5XWV8</accession>
<feature type="transmembrane region" description="Helical" evidence="6">
    <location>
        <begin position="148"/>
        <end position="173"/>
    </location>
</feature>
<dbReference type="InterPro" id="IPR020846">
    <property type="entry name" value="MFS_dom"/>
</dbReference>
<organism evidence="8 9">
    <name type="scientific">Ramlibacter tataouinensis (strain ATCC BAA-407 / DSM 14655 / LMG 21543 / TTB310)</name>
    <dbReference type="NCBI Taxonomy" id="365046"/>
    <lineage>
        <taxon>Bacteria</taxon>
        <taxon>Pseudomonadati</taxon>
        <taxon>Pseudomonadota</taxon>
        <taxon>Betaproteobacteria</taxon>
        <taxon>Burkholderiales</taxon>
        <taxon>Comamonadaceae</taxon>
        <taxon>Ramlibacter</taxon>
    </lineage>
</organism>
<feature type="transmembrane region" description="Helical" evidence="6">
    <location>
        <begin position="255"/>
        <end position="277"/>
    </location>
</feature>
<dbReference type="InterPro" id="IPR050189">
    <property type="entry name" value="MFS_Efflux_Transporters"/>
</dbReference>
<feature type="transmembrane region" description="Helical" evidence="6">
    <location>
        <begin position="348"/>
        <end position="367"/>
    </location>
</feature>
<keyword evidence="4 6" id="KW-1133">Transmembrane helix</keyword>
<dbReference type="EMBL" id="CP000245">
    <property type="protein sequence ID" value="AEG91719.1"/>
    <property type="molecule type" value="Genomic_DNA"/>
</dbReference>
<protein>
    <submittedName>
        <fullName evidence="8">Candidate transporter</fullName>
    </submittedName>
</protein>
<feature type="transmembrane region" description="Helical" evidence="6">
    <location>
        <begin position="194"/>
        <end position="220"/>
    </location>
</feature>
<dbReference type="HOGENOM" id="CLU_001265_47_5_4"/>
<dbReference type="PATRIC" id="fig|365046.3.peg.656"/>
<evidence type="ECO:0000256" key="4">
    <source>
        <dbReference type="ARBA" id="ARBA00022989"/>
    </source>
</evidence>
<reference evidence="8 9" key="2">
    <citation type="journal article" date="2011" name="PLoS ONE">
        <title>The Cyst-Dividing Bacterium Ramlibacter tataouinensis TTB310 Genome Reveals a Well-Stocked Toolbox for Adaptation to a Desert Environment.</title>
        <authorList>
            <person name="De Luca G."/>
            <person name="Barakat M."/>
            <person name="Ortet P."/>
            <person name="Fochesato S."/>
            <person name="Jourlin-Castelli C."/>
            <person name="Ansaldi M."/>
            <person name="Py B."/>
            <person name="Fichant G."/>
            <person name="Coutinho P.M."/>
            <person name="Voulhoux R."/>
            <person name="Bastien O."/>
            <person name="Marechal E."/>
            <person name="Henrissat B."/>
            <person name="Quentin Y."/>
            <person name="Noirot P."/>
            <person name="Filloux A."/>
            <person name="Mejean V."/>
            <person name="Dubow M.S."/>
            <person name="Barras F."/>
            <person name="Barbe V."/>
            <person name="Weissenbach J."/>
            <person name="Mihalcescu I."/>
            <person name="Vermeglio A."/>
            <person name="Achouak W."/>
            <person name="Heulin T."/>
        </authorList>
    </citation>
    <scope>NUCLEOTIDE SEQUENCE [LARGE SCALE GENOMIC DNA]</scope>
    <source>
        <strain evidence="9">ATCC BAA-407 / DSM 14655 / LMG 21543 / TTB310</strain>
    </source>
</reference>
<feature type="transmembrane region" description="Helical" evidence="6">
    <location>
        <begin position="125"/>
        <end position="142"/>
    </location>
</feature>
<dbReference type="GO" id="GO:0022857">
    <property type="term" value="F:transmembrane transporter activity"/>
    <property type="evidence" value="ECO:0007669"/>
    <property type="project" value="InterPro"/>
</dbReference>
<comment type="subcellular location">
    <subcellularLocation>
        <location evidence="1">Cell membrane</location>
        <topology evidence="1">Multi-pass membrane protein</topology>
    </subcellularLocation>
</comment>
<feature type="transmembrane region" description="Helical" evidence="6">
    <location>
        <begin position="82"/>
        <end position="104"/>
    </location>
</feature>
<feature type="transmembrane region" description="Helical" evidence="6">
    <location>
        <begin position="283"/>
        <end position="311"/>
    </location>
</feature>
<dbReference type="KEGG" id="rta:Rta_06410"/>
<proteinExistence type="predicted"/>
<sequence>MLGFAATDLVLPAIPDLPAALQGTPAQAQHVLAAFAAGFAAGLLLFGELAARWSQRAVLGVALLLLAACSLAAAAADSLPRLVALRFVQGTAASAAAALAPGIIRTVFDERQALRAIGLQGSIESLVPALAPIAGAWLLAAGSWRTSFLVLGVLALATAVPVALLPGQAFPPAGAARHGGYLRLLRRRELVRHGLGQAFTLGGLLILVFGAPAVLVGAWGGPLSDFIRLQILGVASFIAAVQLSGPLCRRHGVEAVVLAGSLLSAAGCCALLAYALAGGRDALAVALLFIPVNLGLGLRGPPGFLLAIVAAQGDDSRAAALVVLATLLTTALGTVAVAPWIARGLVPLAAVAAAISLASVAVLRGLASRRP</sequence>
<keyword evidence="3 6" id="KW-0812">Transmembrane</keyword>
<feature type="transmembrane region" description="Helical" evidence="6">
    <location>
        <begin position="31"/>
        <end position="50"/>
    </location>
</feature>
<evidence type="ECO:0000313" key="9">
    <source>
        <dbReference type="Proteomes" id="UP000008385"/>
    </source>
</evidence>
<dbReference type="InterPro" id="IPR011701">
    <property type="entry name" value="MFS"/>
</dbReference>
<dbReference type="SUPFAM" id="SSF103473">
    <property type="entry name" value="MFS general substrate transporter"/>
    <property type="match status" value="1"/>
</dbReference>
<dbReference type="PROSITE" id="PS50850">
    <property type="entry name" value="MFS"/>
    <property type="match status" value="1"/>
</dbReference>
<feature type="transmembrane region" description="Helical" evidence="6">
    <location>
        <begin position="226"/>
        <end position="243"/>
    </location>
</feature>
<keyword evidence="5 6" id="KW-0472">Membrane</keyword>
<evidence type="ECO:0000256" key="6">
    <source>
        <dbReference type="SAM" id="Phobius"/>
    </source>
</evidence>
<dbReference type="InterPro" id="IPR036259">
    <property type="entry name" value="MFS_trans_sf"/>
</dbReference>
<dbReference type="Pfam" id="PF07690">
    <property type="entry name" value="MFS_1"/>
    <property type="match status" value="1"/>
</dbReference>
<keyword evidence="9" id="KW-1185">Reference proteome</keyword>
<dbReference type="Gene3D" id="1.20.1720.10">
    <property type="entry name" value="Multidrug resistance protein D"/>
    <property type="match status" value="1"/>
</dbReference>
<gene>
    <name evidence="8" type="ordered locus">Rta_06410</name>
</gene>
<evidence type="ECO:0000256" key="5">
    <source>
        <dbReference type="ARBA" id="ARBA00023136"/>
    </source>
</evidence>
<dbReference type="STRING" id="365046.Rta_06410"/>
<dbReference type="eggNOG" id="COG0477">
    <property type="taxonomic scope" value="Bacteria"/>
</dbReference>
<feature type="domain" description="Major facilitator superfamily (MFS) profile" evidence="7">
    <location>
        <begin position="1"/>
        <end position="370"/>
    </location>
</feature>
<evidence type="ECO:0000256" key="3">
    <source>
        <dbReference type="ARBA" id="ARBA00022692"/>
    </source>
</evidence>
<evidence type="ECO:0000256" key="1">
    <source>
        <dbReference type="ARBA" id="ARBA00004651"/>
    </source>
</evidence>
<feature type="transmembrane region" description="Helical" evidence="6">
    <location>
        <begin position="57"/>
        <end position="76"/>
    </location>
</feature>
<name>F5XWV8_RAMTT</name>
<dbReference type="PANTHER" id="PTHR43124:SF3">
    <property type="entry name" value="CHLORAMPHENICOL EFFLUX PUMP RV0191"/>
    <property type="match status" value="1"/>
</dbReference>